<dbReference type="InterPro" id="IPR037171">
    <property type="entry name" value="NagB/RpiA_transferase-like"/>
</dbReference>
<evidence type="ECO:0000256" key="3">
    <source>
        <dbReference type="ARBA" id="ARBA00004961"/>
    </source>
</evidence>
<evidence type="ECO:0000256" key="7">
    <source>
        <dbReference type="RuleBase" id="RU365095"/>
    </source>
</evidence>
<dbReference type="InterPro" id="IPR006148">
    <property type="entry name" value="Glc/Gal-6P_isomerase"/>
</dbReference>
<comment type="similarity">
    <text evidence="4 7">Belongs to the glucosamine/galactosamine-6-phosphate isomerase family. 6-phosphogluconolactonase subfamily.</text>
</comment>
<dbReference type="Pfam" id="PF01182">
    <property type="entry name" value="Glucosamine_iso"/>
    <property type="match status" value="1"/>
</dbReference>
<dbReference type="GO" id="GO:0005975">
    <property type="term" value="P:carbohydrate metabolic process"/>
    <property type="evidence" value="ECO:0007669"/>
    <property type="project" value="UniProtKB-UniRule"/>
</dbReference>
<keyword evidence="10" id="KW-1185">Reference proteome</keyword>
<dbReference type="Proteomes" id="UP000199233">
    <property type="component" value="Unassembled WGS sequence"/>
</dbReference>
<keyword evidence="7" id="KW-0378">Hydrolase</keyword>
<organism evidence="9 10">
    <name type="scientific">Solimonas aquatica</name>
    <dbReference type="NCBI Taxonomy" id="489703"/>
    <lineage>
        <taxon>Bacteria</taxon>
        <taxon>Pseudomonadati</taxon>
        <taxon>Pseudomonadota</taxon>
        <taxon>Gammaproteobacteria</taxon>
        <taxon>Nevskiales</taxon>
        <taxon>Nevskiaceae</taxon>
        <taxon>Solimonas</taxon>
    </lineage>
</organism>
<evidence type="ECO:0000256" key="1">
    <source>
        <dbReference type="ARBA" id="ARBA00000832"/>
    </source>
</evidence>
<comment type="pathway">
    <text evidence="3 7">Carbohydrate degradation; pentose phosphate pathway; D-ribulose 5-phosphate from D-glucose 6-phosphate (oxidative stage): step 2/3.</text>
</comment>
<dbReference type="OrthoDB" id="9810967at2"/>
<proteinExistence type="inferred from homology"/>
<comment type="function">
    <text evidence="2 7">Hydrolysis of 6-phosphogluconolactone to 6-phosphogluconate.</text>
</comment>
<dbReference type="InterPro" id="IPR005900">
    <property type="entry name" value="6-phosphogluconolactonase_DevB"/>
</dbReference>
<accession>A0A1H9AQI5</accession>
<dbReference type="GO" id="GO:0017057">
    <property type="term" value="F:6-phosphogluconolactonase activity"/>
    <property type="evidence" value="ECO:0007669"/>
    <property type="project" value="UniProtKB-UniRule"/>
</dbReference>
<comment type="catalytic activity">
    <reaction evidence="1 7">
        <text>6-phospho-D-glucono-1,5-lactone + H2O = 6-phospho-D-gluconate + H(+)</text>
        <dbReference type="Rhea" id="RHEA:12556"/>
        <dbReference type="ChEBI" id="CHEBI:15377"/>
        <dbReference type="ChEBI" id="CHEBI:15378"/>
        <dbReference type="ChEBI" id="CHEBI:57955"/>
        <dbReference type="ChEBI" id="CHEBI:58759"/>
        <dbReference type="EC" id="3.1.1.31"/>
    </reaction>
</comment>
<evidence type="ECO:0000259" key="8">
    <source>
        <dbReference type="Pfam" id="PF01182"/>
    </source>
</evidence>
<dbReference type="AlphaFoldDB" id="A0A1H9AQI5"/>
<evidence type="ECO:0000313" key="10">
    <source>
        <dbReference type="Proteomes" id="UP000199233"/>
    </source>
</evidence>
<dbReference type="STRING" id="489703.SAMN04488038_101496"/>
<dbReference type="InterPro" id="IPR039104">
    <property type="entry name" value="6PGL"/>
</dbReference>
<dbReference type="SUPFAM" id="SSF100950">
    <property type="entry name" value="NagB/RpiA/CoA transferase-like"/>
    <property type="match status" value="1"/>
</dbReference>
<dbReference type="GO" id="GO:0006098">
    <property type="term" value="P:pentose-phosphate shunt"/>
    <property type="evidence" value="ECO:0007669"/>
    <property type="project" value="UniProtKB-UniPathway"/>
</dbReference>
<dbReference type="NCBIfam" id="TIGR01198">
    <property type="entry name" value="pgl"/>
    <property type="match status" value="1"/>
</dbReference>
<feature type="domain" description="Glucosamine/galactosamine-6-phosphate isomerase" evidence="8">
    <location>
        <begin position="18"/>
        <end position="226"/>
    </location>
</feature>
<dbReference type="UniPathway" id="UPA00115">
    <property type="reaction ID" value="UER00409"/>
</dbReference>
<name>A0A1H9AQI5_9GAMM</name>
<dbReference type="PANTHER" id="PTHR11054">
    <property type="entry name" value="6-PHOSPHOGLUCONOLACTONASE"/>
    <property type="match status" value="1"/>
</dbReference>
<protein>
    <recommendedName>
        <fullName evidence="6 7">6-phosphogluconolactonase</fullName>
        <shortName evidence="7">6PGL</shortName>
        <ecNumber evidence="5 7">3.1.1.31</ecNumber>
    </recommendedName>
</protein>
<dbReference type="PANTHER" id="PTHR11054:SF0">
    <property type="entry name" value="6-PHOSPHOGLUCONOLACTONASE"/>
    <property type="match status" value="1"/>
</dbReference>
<gene>
    <name evidence="7" type="primary">pgl</name>
    <name evidence="9" type="ORF">SAMN04488038_101496</name>
</gene>
<evidence type="ECO:0000313" key="9">
    <source>
        <dbReference type="EMBL" id="SEP79034.1"/>
    </source>
</evidence>
<evidence type="ECO:0000256" key="4">
    <source>
        <dbReference type="ARBA" id="ARBA00010662"/>
    </source>
</evidence>
<evidence type="ECO:0000256" key="6">
    <source>
        <dbReference type="ARBA" id="ARBA00020337"/>
    </source>
</evidence>
<evidence type="ECO:0000256" key="5">
    <source>
        <dbReference type="ARBA" id="ARBA00013198"/>
    </source>
</evidence>
<reference evidence="10" key="1">
    <citation type="submission" date="2016-10" db="EMBL/GenBank/DDBJ databases">
        <authorList>
            <person name="Varghese N."/>
            <person name="Submissions S."/>
        </authorList>
    </citation>
    <scope>NUCLEOTIDE SEQUENCE [LARGE SCALE GENOMIC DNA]</scope>
    <source>
        <strain evidence="10">DSM 25927</strain>
    </source>
</reference>
<sequence length="238" mass="25263">MSTSLSLPAPLRLRTARDAAEQAQQLAQDIAGLMREALAARGHASLRLSGGRSPVAFFKLLSLEALDWSRVTIGLVDDRWVADTHADSNARLLREHLLQNAAAGAKFVPLVNAAATPEQGLDEARALQRRELPDCDVLVLGLGEDGHTASLFPDAVETPAAMRADNTAFVAAVRPTRAPHARISLTLPAVLAARQLLLPVQGPVKRAVLQRALSAPPSELPVAAVLYGGTPLTVYDCD</sequence>
<dbReference type="EC" id="3.1.1.31" evidence="5 7"/>
<dbReference type="EMBL" id="FOFS01000001">
    <property type="protein sequence ID" value="SEP79034.1"/>
    <property type="molecule type" value="Genomic_DNA"/>
</dbReference>
<dbReference type="CDD" id="cd01400">
    <property type="entry name" value="6PGL"/>
    <property type="match status" value="1"/>
</dbReference>
<dbReference type="Gene3D" id="3.40.50.1360">
    <property type="match status" value="1"/>
</dbReference>
<dbReference type="RefSeq" id="WP_093281474.1">
    <property type="nucleotide sequence ID" value="NZ_FOFS01000001.1"/>
</dbReference>
<evidence type="ECO:0000256" key="2">
    <source>
        <dbReference type="ARBA" id="ARBA00002681"/>
    </source>
</evidence>